<evidence type="ECO:0000256" key="1">
    <source>
        <dbReference type="RuleBase" id="RU004915"/>
    </source>
</evidence>
<comment type="catalytic activity">
    <reaction evidence="1">
        <text>Endohydrolysis of the N-glycosidic bond at one specific adenosine on the 28S rRNA.</text>
        <dbReference type="EC" id="3.2.2.22"/>
    </reaction>
</comment>
<dbReference type="Pfam" id="PF00161">
    <property type="entry name" value="RIP"/>
    <property type="match status" value="1"/>
</dbReference>
<keyword evidence="3" id="KW-1185">Reference proteome</keyword>
<dbReference type="EMBL" id="JABWDY010036005">
    <property type="protein sequence ID" value="KAF5181555.1"/>
    <property type="molecule type" value="Genomic_DNA"/>
</dbReference>
<dbReference type="GO" id="GO:0030598">
    <property type="term" value="F:rRNA N-glycosylase activity"/>
    <property type="evidence" value="ECO:0007669"/>
    <property type="project" value="UniProtKB-EC"/>
</dbReference>
<dbReference type="InterPro" id="IPR016138">
    <property type="entry name" value="Ribosome_inactivat_prot_sub1"/>
</dbReference>
<dbReference type="Proteomes" id="UP000554482">
    <property type="component" value="Unassembled WGS sequence"/>
</dbReference>
<evidence type="ECO:0000313" key="3">
    <source>
        <dbReference type="Proteomes" id="UP000554482"/>
    </source>
</evidence>
<keyword evidence="1" id="KW-0652">Protein synthesis inhibitor</keyword>
<dbReference type="GO" id="GO:0017148">
    <property type="term" value="P:negative regulation of translation"/>
    <property type="evidence" value="ECO:0007669"/>
    <property type="project" value="UniProtKB-KW"/>
</dbReference>
<organism evidence="2 3">
    <name type="scientific">Thalictrum thalictroides</name>
    <name type="common">Rue-anemone</name>
    <name type="synonym">Anemone thalictroides</name>
    <dbReference type="NCBI Taxonomy" id="46969"/>
    <lineage>
        <taxon>Eukaryota</taxon>
        <taxon>Viridiplantae</taxon>
        <taxon>Streptophyta</taxon>
        <taxon>Embryophyta</taxon>
        <taxon>Tracheophyta</taxon>
        <taxon>Spermatophyta</taxon>
        <taxon>Magnoliopsida</taxon>
        <taxon>Ranunculales</taxon>
        <taxon>Ranunculaceae</taxon>
        <taxon>Thalictroideae</taxon>
        <taxon>Thalictrum</taxon>
    </lineage>
</organism>
<keyword evidence="1" id="KW-0611">Plant defense</keyword>
<keyword evidence="1" id="KW-0378">Hydrolase</keyword>
<protein>
    <recommendedName>
        <fullName evidence="1">rRNA N-glycosylase</fullName>
        <ecNumber evidence="1">3.2.2.22</ecNumber>
    </recommendedName>
</protein>
<dbReference type="GO" id="GO:0090729">
    <property type="term" value="F:toxin activity"/>
    <property type="evidence" value="ECO:0007669"/>
    <property type="project" value="UniProtKB-KW"/>
</dbReference>
<name>A0A7J6VBK4_THATH</name>
<reference evidence="2 3" key="1">
    <citation type="submission" date="2020-06" db="EMBL/GenBank/DDBJ databases">
        <title>Transcriptomic and genomic resources for Thalictrum thalictroides and T. hernandezii: Facilitating candidate gene discovery in an emerging model plant lineage.</title>
        <authorList>
            <person name="Arias T."/>
            <person name="Riano-Pachon D.M."/>
            <person name="Di Stilio V.S."/>
        </authorList>
    </citation>
    <scope>NUCLEOTIDE SEQUENCE [LARGE SCALE GENOMIC DNA]</scope>
    <source>
        <strain evidence="3">cv. WT478/WT964</strain>
        <tissue evidence="2">Leaves</tissue>
    </source>
</reference>
<evidence type="ECO:0000313" key="2">
    <source>
        <dbReference type="EMBL" id="KAF5181555.1"/>
    </source>
</evidence>
<dbReference type="GO" id="GO:0006952">
    <property type="term" value="P:defense response"/>
    <property type="evidence" value="ECO:0007669"/>
    <property type="project" value="UniProtKB-KW"/>
</dbReference>
<dbReference type="Gene3D" id="3.40.420.10">
    <property type="entry name" value="Ricin (A subunit), domain 1"/>
    <property type="match status" value="1"/>
</dbReference>
<dbReference type="EC" id="3.2.2.22" evidence="1"/>
<dbReference type="SUPFAM" id="SSF56371">
    <property type="entry name" value="Ribosome inactivating proteins (RIP)"/>
    <property type="match status" value="1"/>
</dbReference>
<keyword evidence="1" id="KW-0800">Toxin</keyword>
<comment type="similarity">
    <text evidence="1">Belongs to the ribosome-inactivating protein family.</text>
</comment>
<dbReference type="AlphaFoldDB" id="A0A7J6VBK4"/>
<proteinExistence type="inferred from homology"/>
<comment type="caution">
    <text evidence="2">The sequence shown here is derived from an EMBL/GenBank/DDBJ whole genome shotgun (WGS) entry which is preliminary data.</text>
</comment>
<dbReference type="InterPro" id="IPR036041">
    <property type="entry name" value="Ribosome-inact_prot_sf"/>
</dbReference>
<dbReference type="InterPro" id="IPR001574">
    <property type="entry name" value="Ribosome_inactivat_prot"/>
</dbReference>
<gene>
    <name evidence="2" type="ORF">FRX31_028858</name>
</gene>
<sequence>MSSKKKHKNVDKNRTSCNVKKQKLDNEDVIYKKLDFSSTVSVDLDVVEDWYKFLEVIDNIRRTVVANFDINSLLLPPADLAPDPLFIKFKSSKSKTEIWLYVRRYDLYIITFTDDITGTWYEFSPSSDVTKLEGVKKKTSLRFHYTYSRYHKRN</sequence>
<accession>A0A7J6VBK4</accession>